<name>W0DNI2_9GAMM</name>
<dbReference type="HOGENOM" id="CLU_091368_1_1_6"/>
<dbReference type="GO" id="GO:0009061">
    <property type="term" value="P:anaerobic respiration"/>
    <property type="evidence" value="ECO:0007669"/>
    <property type="project" value="TreeGrafter"/>
</dbReference>
<dbReference type="GO" id="GO:0022904">
    <property type="term" value="P:respiratory electron transport chain"/>
    <property type="evidence" value="ECO:0007669"/>
    <property type="project" value="InterPro"/>
</dbReference>
<dbReference type="PANTHER" id="PTHR30074">
    <property type="entry name" value="FORMATE DEHYDROGENASE, NITRATE-INDUCIBLE, CYTOCHROME B556 FDN SUBUNIT"/>
    <property type="match status" value="1"/>
</dbReference>
<dbReference type="PANTHER" id="PTHR30074:SF5">
    <property type="entry name" value="FORMATE DEHYDROGENASE, NITRATE-INDUCIBLE, CYTOCHROME B556(FDN) SUBUNIT"/>
    <property type="match status" value="1"/>
</dbReference>
<feature type="transmembrane region" description="Helical" evidence="13">
    <location>
        <begin position="151"/>
        <end position="178"/>
    </location>
</feature>
<dbReference type="InterPro" id="IPR051817">
    <property type="entry name" value="FDH_cytochrome_b556_subunit"/>
</dbReference>
<feature type="transmembrane region" description="Helical" evidence="13">
    <location>
        <begin position="21"/>
        <end position="44"/>
    </location>
</feature>
<dbReference type="InterPro" id="IPR006471">
    <property type="entry name" value="Formate_DH_gsu"/>
</dbReference>
<feature type="transmembrane region" description="Helical" evidence="13">
    <location>
        <begin position="116"/>
        <end position="139"/>
    </location>
</feature>
<keyword evidence="11" id="KW-0408">Iron</keyword>
<keyword evidence="4" id="KW-0813">Transport</keyword>
<dbReference type="FunFam" id="1.20.950.20:FF:000002">
    <property type="entry name" value="Formate dehydrogenase cytochrome b556 subunit"/>
    <property type="match status" value="1"/>
</dbReference>
<evidence type="ECO:0000256" key="6">
    <source>
        <dbReference type="ARBA" id="ARBA00022617"/>
    </source>
</evidence>
<dbReference type="GO" id="GO:0005886">
    <property type="term" value="C:plasma membrane"/>
    <property type="evidence" value="ECO:0007669"/>
    <property type="project" value="UniProtKB-SubCell"/>
</dbReference>
<dbReference type="GO" id="GO:0015944">
    <property type="term" value="P:formate oxidation"/>
    <property type="evidence" value="ECO:0007669"/>
    <property type="project" value="UniProtKB-ARBA"/>
</dbReference>
<dbReference type="Gene3D" id="1.20.950.20">
    <property type="entry name" value="Transmembrane di-heme cytochromes, Chain C"/>
    <property type="match status" value="1"/>
</dbReference>
<evidence type="ECO:0000256" key="13">
    <source>
        <dbReference type="SAM" id="Phobius"/>
    </source>
</evidence>
<dbReference type="SUPFAM" id="SSF81342">
    <property type="entry name" value="Transmembrane di-heme cytochromes"/>
    <property type="match status" value="1"/>
</dbReference>
<dbReference type="InterPro" id="IPR016174">
    <property type="entry name" value="Di-haem_cyt_TM"/>
</dbReference>
<protein>
    <submittedName>
        <fullName evidence="15">Formate dehydrogenase-N subunit gamma</fullName>
    </submittedName>
</protein>
<dbReference type="GO" id="GO:0036397">
    <property type="term" value="F:formate dehydrogenase (quinone) activity"/>
    <property type="evidence" value="ECO:0007669"/>
    <property type="project" value="TreeGrafter"/>
</dbReference>
<keyword evidence="8" id="KW-0479">Metal-binding</keyword>
<evidence type="ECO:0000256" key="4">
    <source>
        <dbReference type="ARBA" id="ARBA00022448"/>
    </source>
</evidence>
<keyword evidence="5" id="KW-1003">Cell membrane</keyword>
<evidence type="ECO:0000256" key="2">
    <source>
        <dbReference type="ARBA" id="ARBA00004651"/>
    </source>
</evidence>
<comment type="subcellular location">
    <subcellularLocation>
        <location evidence="2">Cell membrane</location>
        <topology evidence="2">Multi-pass membrane protein</topology>
    </subcellularLocation>
</comment>
<evidence type="ECO:0000256" key="8">
    <source>
        <dbReference type="ARBA" id="ARBA00022723"/>
    </source>
</evidence>
<dbReference type="GO" id="GO:0008863">
    <property type="term" value="F:formate dehydrogenase (NAD+) activity"/>
    <property type="evidence" value="ECO:0007669"/>
    <property type="project" value="InterPro"/>
</dbReference>
<reference evidence="15 16" key="1">
    <citation type="submission" date="2013-12" db="EMBL/GenBank/DDBJ databases">
        <authorList>
            <consortium name="DOE Joint Genome Institute"/>
            <person name="Muyzer G."/>
            <person name="Huntemann M."/>
            <person name="Han J."/>
            <person name="Chen A."/>
            <person name="Kyrpides N."/>
            <person name="Mavromatis K."/>
            <person name="Markowitz V."/>
            <person name="Palaniappan K."/>
            <person name="Ivanova N."/>
            <person name="Schaumberg A."/>
            <person name="Pati A."/>
            <person name="Liolios K."/>
            <person name="Nordberg H.P."/>
            <person name="Cantor M.N."/>
            <person name="Hua S.X."/>
            <person name="Woyke T."/>
        </authorList>
    </citation>
    <scope>NUCLEOTIDE SEQUENCE [LARGE SCALE GENOMIC DNA]</scope>
    <source>
        <strain evidence="15 16">ARh 1</strain>
    </source>
</reference>
<dbReference type="STRING" id="713585.THITH_11680"/>
<keyword evidence="7 13" id="KW-0812">Transmembrane</keyword>
<evidence type="ECO:0000313" key="16">
    <source>
        <dbReference type="Proteomes" id="UP000005289"/>
    </source>
</evidence>
<accession>W0DNI2</accession>
<evidence type="ECO:0000313" key="15">
    <source>
        <dbReference type="EMBL" id="AHE98797.1"/>
    </source>
</evidence>
<evidence type="ECO:0000256" key="11">
    <source>
        <dbReference type="ARBA" id="ARBA00023004"/>
    </source>
</evidence>
<sequence length="212" mass="24156">MSARPKLIQRYTASDRVNHGLLALAFILVTMSGMAFFHPSLYWLTAFFGGGQWARALHPLLGVAMFVFFFIAMVKYWKHNLLTGNDFKWLGRLGDVMKNREENLPPIGKYNPGQKLLFWTLVVTMILLLLTGIALWQPWFAPLFPIGVVRAAAVIHVISAVVLLLGMIVHIYSAIFWIKGSTQAMLRGTVTEKWARKHHPLWYEEMTSGQKK</sequence>
<keyword evidence="16" id="KW-1185">Reference proteome</keyword>
<keyword evidence="9" id="KW-0249">Electron transport</keyword>
<evidence type="ECO:0000256" key="10">
    <source>
        <dbReference type="ARBA" id="ARBA00022989"/>
    </source>
</evidence>
<keyword evidence="10 13" id="KW-1133">Transmembrane helix</keyword>
<dbReference type="Proteomes" id="UP000005289">
    <property type="component" value="Chromosome"/>
</dbReference>
<evidence type="ECO:0000256" key="7">
    <source>
        <dbReference type="ARBA" id="ARBA00022692"/>
    </source>
</evidence>
<dbReference type="EMBL" id="CP007029">
    <property type="protein sequence ID" value="AHE98797.1"/>
    <property type="molecule type" value="Genomic_DNA"/>
</dbReference>
<proteinExistence type="inferred from homology"/>
<dbReference type="GO" id="GO:0009055">
    <property type="term" value="F:electron transfer activity"/>
    <property type="evidence" value="ECO:0007669"/>
    <property type="project" value="InterPro"/>
</dbReference>
<dbReference type="GO" id="GO:0046872">
    <property type="term" value="F:metal ion binding"/>
    <property type="evidence" value="ECO:0007669"/>
    <property type="project" value="UniProtKB-KW"/>
</dbReference>
<evidence type="ECO:0000256" key="12">
    <source>
        <dbReference type="ARBA" id="ARBA00023136"/>
    </source>
</evidence>
<organism evidence="15 16">
    <name type="scientific">Thioalkalivibrio paradoxus ARh 1</name>
    <dbReference type="NCBI Taxonomy" id="713585"/>
    <lineage>
        <taxon>Bacteria</taxon>
        <taxon>Pseudomonadati</taxon>
        <taxon>Pseudomonadota</taxon>
        <taxon>Gammaproteobacteria</taxon>
        <taxon>Chromatiales</taxon>
        <taxon>Ectothiorhodospiraceae</taxon>
        <taxon>Thioalkalivibrio</taxon>
    </lineage>
</organism>
<dbReference type="KEGG" id="tti:THITH_11680"/>
<dbReference type="RefSeq" id="WP_006747972.1">
    <property type="nucleotide sequence ID" value="NZ_CP007029.1"/>
</dbReference>
<evidence type="ECO:0000256" key="3">
    <source>
        <dbReference type="ARBA" id="ARBA00010747"/>
    </source>
</evidence>
<evidence type="ECO:0000256" key="5">
    <source>
        <dbReference type="ARBA" id="ARBA00022475"/>
    </source>
</evidence>
<evidence type="ECO:0000256" key="9">
    <source>
        <dbReference type="ARBA" id="ARBA00022982"/>
    </source>
</evidence>
<feature type="transmembrane region" description="Helical" evidence="13">
    <location>
        <begin position="56"/>
        <end position="77"/>
    </location>
</feature>
<dbReference type="InterPro" id="IPR011577">
    <property type="entry name" value="Cyt_b561_bac/Ni-Hgenase"/>
</dbReference>
<dbReference type="GO" id="GO:0009326">
    <property type="term" value="C:formate dehydrogenase complex"/>
    <property type="evidence" value="ECO:0007669"/>
    <property type="project" value="InterPro"/>
</dbReference>
<evidence type="ECO:0000256" key="1">
    <source>
        <dbReference type="ARBA" id="ARBA00001971"/>
    </source>
</evidence>
<dbReference type="Pfam" id="PF01292">
    <property type="entry name" value="Ni_hydr_CYTB"/>
    <property type="match status" value="1"/>
</dbReference>
<feature type="domain" description="Cytochrome b561 bacterial/Ni-hydrogenase" evidence="14">
    <location>
        <begin position="10"/>
        <end position="188"/>
    </location>
</feature>
<dbReference type="NCBIfam" id="TIGR01583">
    <property type="entry name" value="formate-DH-gamm"/>
    <property type="match status" value="1"/>
</dbReference>
<comment type="cofactor">
    <cofactor evidence="1">
        <name>heme</name>
        <dbReference type="ChEBI" id="CHEBI:30413"/>
    </cofactor>
</comment>
<keyword evidence="6" id="KW-0349">Heme</keyword>
<evidence type="ECO:0000259" key="14">
    <source>
        <dbReference type="Pfam" id="PF01292"/>
    </source>
</evidence>
<comment type="similarity">
    <text evidence="3">Belongs to the formate dehydrogenase gamma subunit family.</text>
</comment>
<dbReference type="AlphaFoldDB" id="W0DNI2"/>
<gene>
    <name evidence="15" type="ORF">THITH_11680</name>
</gene>
<keyword evidence="12 13" id="KW-0472">Membrane</keyword>
<dbReference type="OrthoDB" id="9790598at2"/>